<dbReference type="GO" id="GO:0005886">
    <property type="term" value="C:plasma membrane"/>
    <property type="evidence" value="ECO:0007669"/>
    <property type="project" value="UniProtKB-SubCell"/>
</dbReference>
<feature type="transmembrane region" description="Helical" evidence="8">
    <location>
        <begin position="312"/>
        <end position="330"/>
    </location>
</feature>
<dbReference type="PANTHER" id="PTHR33908">
    <property type="entry name" value="MANNOSYLTRANSFERASE YKCB-RELATED"/>
    <property type="match status" value="1"/>
</dbReference>
<dbReference type="EMBL" id="JAFLCK010000022">
    <property type="protein sequence ID" value="MBN8661582.1"/>
    <property type="molecule type" value="Genomic_DNA"/>
</dbReference>
<keyword evidence="4" id="KW-0808">Transferase</keyword>
<evidence type="ECO:0000313" key="11">
    <source>
        <dbReference type="Proteomes" id="UP000664277"/>
    </source>
</evidence>
<evidence type="ECO:0000259" key="9">
    <source>
        <dbReference type="Pfam" id="PF13231"/>
    </source>
</evidence>
<feature type="transmembrane region" description="Helical" evidence="8">
    <location>
        <begin position="280"/>
        <end position="300"/>
    </location>
</feature>
<dbReference type="GO" id="GO:0009103">
    <property type="term" value="P:lipopolysaccharide biosynthetic process"/>
    <property type="evidence" value="ECO:0007669"/>
    <property type="project" value="UniProtKB-ARBA"/>
</dbReference>
<keyword evidence="2" id="KW-1003">Cell membrane</keyword>
<dbReference type="Pfam" id="PF13231">
    <property type="entry name" value="PMT_2"/>
    <property type="match status" value="1"/>
</dbReference>
<keyword evidence="5 8" id="KW-0812">Transmembrane</keyword>
<evidence type="ECO:0000256" key="3">
    <source>
        <dbReference type="ARBA" id="ARBA00022676"/>
    </source>
</evidence>
<feature type="transmembrane region" description="Helical" evidence="8">
    <location>
        <begin position="364"/>
        <end position="385"/>
    </location>
</feature>
<evidence type="ECO:0000256" key="2">
    <source>
        <dbReference type="ARBA" id="ARBA00022475"/>
    </source>
</evidence>
<feature type="domain" description="Glycosyltransferase RgtA/B/C/D-like" evidence="9">
    <location>
        <begin position="80"/>
        <end position="234"/>
    </location>
</feature>
<dbReference type="Proteomes" id="UP000664277">
    <property type="component" value="Unassembled WGS sequence"/>
</dbReference>
<comment type="caution">
    <text evidence="10">The sequence shown here is derived from an EMBL/GenBank/DDBJ whole genome shotgun (WGS) entry which is preliminary data.</text>
</comment>
<feature type="transmembrane region" description="Helical" evidence="8">
    <location>
        <begin position="14"/>
        <end position="35"/>
    </location>
</feature>
<keyword evidence="7 8" id="KW-0472">Membrane</keyword>
<sequence length="549" mass="61501">MSAHLQQSEDKNRLYLPALLVGATFALLLALWWSLDHSYPIWDAGSHFQDAIKYAELIRHPKLFSAKFWYEFLTVNFNYPLTQHFIYGLSKALFGCGRFSDALVNLLFSLTLSFAIALLTKLCGGSRKAMALAIALVNFYPATIQFSHSQMLDFGHLALSALALAALGTFQQKQNRQTFLSLALALALGATAKQAAAVFLVAPALFLLFYFLKQRRFRAAAALATAGGITALSLLLWILPNYKALKDWRDYYQPQTAVSVESAGHAPVFFEHLRLYLEGLTGLMSPLLLALFLIALAVSLRQFKKRSLLENLLLLSAVSGIPLMSILAMNNAEARYVMPVLTWTAVESALFLERLLERGKAARLLAAVWIFLACTQYTILAFSPYPLPLAKELTAATKKLAMAEFDFTGPSFSPSPPDDPWGQLWLIQNLEKDACGEPVYLNLLPSTRELSVHTLTVAFKLESKQPVAISTFRRFTLNGDAFEYSPEQINFYQYYLVKDGYNGKPLLNEASRKNWANILSALRDKNRYVELAHKTLADGSEMRLYKRLF</sequence>
<organism evidence="10 11">
    <name type="scientific">Candidatus Obscuribacter phosphatis</name>
    <dbReference type="NCBI Taxonomy" id="1906157"/>
    <lineage>
        <taxon>Bacteria</taxon>
        <taxon>Bacillati</taxon>
        <taxon>Candidatus Melainabacteria</taxon>
        <taxon>Candidatus Obscuribacterales</taxon>
        <taxon>Candidatus Obscuribacteraceae</taxon>
        <taxon>Candidatus Obscuribacter</taxon>
    </lineage>
</organism>
<evidence type="ECO:0000256" key="4">
    <source>
        <dbReference type="ARBA" id="ARBA00022679"/>
    </source>
</evidence>
<dbReference type="InterPro" id="IPR038731">
    <property type="entry name" value="RgtA/B/C-like"/>
</dbReference>
<dbReference type="GO" id="GO:0016763">
    <property type="term" value="F:pentosyltransferase activity"/>
    <property type="evidence" value="ECO:0007669"/>
    <property type="project" value="TreeGrafter"/>
</dbReference>
<dbReference type="PANTHER" id="PTHR33908:SF11">
    <property type="entry name" value="MEMBRANE PROTEIN"/>
    <property type="match status" value="1"/>
</dbReference>
<gene>
    <name evidence="10" type="ORF">J0M35_14550</name>
</gene>
<accession>A0A8J7PBM4</accession>
<dbReference type="AlphaFoldDB" id="A0A8J7PBM4"/>
<comment type="subcellular location">
    <subcellularLocation>
        <location evidence="1">Cell membrane</location>
        <topology evidence="1">Multi-pass membrane protein</topology>
    </subcellularLocation>
</comment>
<reference evidence="10" key="1">
    <citation type="submission" date="2021-02" db="EMBL/GenBank/DDBJ databases">
        <title>Genome-Resolved Metagenomics of a Microbial Community Performing Photosynthetic Biological Nutrient Removal.</title>
        <authorList>
            <person name="Mcdaniel E.A."/>
        </authorList>
    </citation>
    <scope>NUCLEOTIDE SEQUENCE</scope>
    <source>
        <strain evidence="10">UWPOB_OBS1</strain>
    </source>
</reference>
<dbReference type="InterPro" id="IPR050297">
    <property type="entry name" value="LipidA_mod_glycosyltrf_83"/>
</dbReference>
<evidence type="ECO:0000256" key="7">
    <source>
        <dbReference type="ARBA" id="ARBA00023136"/>
    </source>
</evidence>
<evidence type="ECO:0000256" key="6">
    <source>
        <dbReference type="ARBA" id="ARBA00022989"/>
    </source>
</evidence>
<evidence type="ECO:0000256" key="1">
    <source>
        <dbReference type="ARBA" id="ARBA00004651"/>
    </source>
</evidence>
<keyword evidence="3" id="KW-0328">Glycosyltransferase</keyword>
<keyword evidence="6 8" id="KW-1133">Transmembrane helix</keyword>
<proteinExistence type="predicted"/>
<name>A0A8J7PBM4_9BACT</name>
<feature type="transmembrane region" description="Helical" evidence="8">
    <location>
        <begin position="102"/>
        <end position="120"/>
    </location>
</feature>
<feature type="transmembrane region" description="Helical" evidence="8">
    <location>
        <begin position="219"/>
        <end position="239"/>
    </location>
</feature>
<protein>
    <submittedName>
        <fullName evidence="10">Glycosyltransferase family 39 protein</fullName>
    </submittedName>
</protein>
<evidence type="ECO:0000256" key="5">
    <source>
        <dbReference type="ARBA" id="ARBA00022692"/>
    </source>
</evidence>
<evidence type="ECO:0000313" key="10">
    <source>
        <dbReference type="EMBL" id="MBN8661582.1"/>
    </source>
</evidence>
<feature type="transmembrane region" description="Helical" evidence="8">
    <location>
        <begin position="182"/>
        <end position="212"/>
    </location>
</feature>
<evidence type="ECO:0000256" key="8">
    <source>
        <dbReference type="SAM" id="Phobius"/>
    </source>
</evidence>